<dbReference type="KEGG" id="pyr:P186_0624"/>
<keyword evidence="2" id="KW-1185">Reference proteome</keyword>
<dbReference type="HOGENOM" id="CLU_2285147_0_0_2"/>
<organism evidence="1 2">
    <name type="scientific">Pyrobaculum ferrireducens</name>
    <dbReference type="NCBI Taxonomy" id="1104324"/>
    <lineage>
        <taxon>Archaea</taxon>
        <taxon>Thermoproteota</taxon>
        <taxon>Thermoprotei</taxon>
        <taxon>Thermoproteales</taxon>
        <taxon>Thermoproteaceae</taxon>
        <taxon>Pyrobaculum</taxon>
    </lineage>
</organism>
<evidence type="ECO:0000313" key="1">
    <source>
        <dbReference type="EMBL" id="AET32076.1"/>
    </source>
</evidence>
<sequence length="105" mass="12042">MYIAMSCVDEQTAEKIAKRKALGRLGGLRRGVRIIRLRVGEDWLFGFLKMKFREEGFQVAVKFAYVDCKGAAFEKIPPSVEEKVRRYLEDGLVALFERELGNAVR</sequence>
<dbReference type="AlphaFoldDB" id="G7VHQ4"/>
<reference evidence="1 2" key="1">
    <citation type="journal article" date="2012" name="J. Bacteriol.">
        <title>Complete genome sequence of strain 1860, a crenarchaeon of the genus pyrobaculum able to grow with various electron acceptors.</title>
        <authorList>
            <person name="Mardanov A.V."/>
            <person name="Gumerov V.M."/>
            <person name="Slobodkina G.B."/>
            <person name="Beletsky A.V."/>
            <person name="Bonch-Osmolovskaya E.A."/>
            <person name="Ravin N.V."/>
            <person name="Skryabin K.G."/>
        </authorList>
    </citation>
    <scope>NUCLEOTIDE SEQUENCE [LARGE SCALE GENOMIC DNA]</scope>
    <source>
        <strain evidence="1 2">1860</strain>
    </source>
</reference>
<protein>
    <submittedName>
        <fullName evidence="1">Uncharacterized protein</fullName>
    </submittedName>
</protein>
<evidence type="ECO:0000313" key="2">
    <source>
        <dbReference type="Proteomes" id="UP000005867"/>
    </source>
</evidence>
<dbReference type="eggNOG" id="arCOG05689">
    <property type="taxonomic scope" value="Archaea"/>
</dbReference>
<dbReference type="Proteomes" id="UP000005867">
    <property type="component" value="Chromosome"/>
</dbReference>
<dbReference type="STRING" id="1104324.P186_0624"/>
<gene>
    <name evidence="1" type="ORF">P186_0624</name>
</gene>
<accession>G7VHQ4</accession>
<dbReference type="BioCyc" id="PSP1104324:GJSN-614-MONOMER"/>
<dbReference type="EMBL" id="CP003098">
    <property type="protein sequence ID" value="AET32076.1"/>
    <property type="molecule type" value="Genomic_DNA"/>
</dbReference>
<proteinExistence type="predicted"/>
<name>G7VHQ4_9CREN</name>